<protein>
    <submittedName>
        <fullName evidence="1">Uncharacterized protein</fullName>
    </submittedName>
</protein>
<name>A0A8D8Z3R5_9HEMI</name>
<dbReference type="AlphaFoldDB" id="A0A8D8Z3R5"/>
<evidence type="ECO:0000313" key="1">
    <source>
        <dbReference type="EMBL" id="CAG6739869.1"/>
    </source>
</evidence>
<proteinExistence type="predicted"/>
<sequence length="135" mass="14929">MSLSKFPFLKSVRSLPLYESNTAPPISTDFRPLETTGEKAKLRPTLPDRTLQDDTKRFFSSKCFSLKNFSSSVFLSRILCSATPSSVSDKSGVSSSRVLIIESLRLSWVNVRSTVAVRRSSFEDGRVSGESKAAK</sequence>
<dbReference type="EMBL" id="HBUF01415903">
    <property type="protein sequence ID" value="CAG6739867.1"/>
    <property type="molecule type" value="Transcribed_RNA"/>
</dbReference>
<reference evidence="1" key="1">
    <citation type="submission" date="2021-05" db="EMBL/GenBank/DDBJ databases">
        <authorList>
            <person name="Alioto T."/>
            <person name="Alioto T."/>
            <person name="Gomez Garrido J."/>
        </authorList>
    </citation>
    <scope>NUCLEOTIDE SEQUENCE</scope>
</reference>
<accession>A0A8D8Z3R5</accession>
<organism evidence="1">
    <name type="scientific">Cacopsylla melanoneura</name>
    <dbReference type="NCBI Taxonomy" id="428564"/>
    <lineage>
        <taxon>Eukaryota</taxon>
        <taxon>Metazoa</taxon>
        <taxon>Ecdysozoa</taxon>
        <taxon>Arthropoda</taxon>
        <taxon>Hexapoda</taxon>
        <taxon>Insecta</taxon>
        <taxon>Pterygota</taxon>
        <taxon>Neoptera</taxon>
        <taxon>Paraneoptera</taxon>
        <taxon>Hemiptera</taxon>
        <taxon>Sternorrhyncha</taxon>
        <taxon>Psylloidea</taxon>
        <taxon>Psyllidae</taxon>
        <taxon>Psyllinae</taxon>
        <taxon>Cacopsylla</taxon>
    </lineage>
</organism>
<dbReference type="EMBL" id="HBUF01415904">
    <property type="protein sequence ID" value="CAG6739869.1"/>
    <property type="molecule type" value="Transcribed_RNA"/>
</dbReference>